<accession>A0A174GTC2</accession>
<gene>
    <name evidence="8" type="primary">ddc</name>
    <name evidence="8" type="ORF">ERS852406_02496</name>
</gene>
<evidence type="ECO:0000256" key="5">
    <source>
        <dbReference type="ARBA" id="ARBA00023239"/>
    </source>
</evidence>
<dbReference type="EC" id="4.1.1.86" evidence="8"/>
<dbReference type="InterPro" id="IPR010977">
    <property type="entry name" value="Aromatic_deC"/>
</dbReference>
<dbReference type="PANTHER" id="PTHR11999">
    <property type="entry name" value="GROUP II PYRIDOXAL-5-PHOSPHATE DECARBOXYLASE"/>
    <property type="match status" value="1"/>
</dbReference>
<evidence type="ECO:0000313" key="9">
    <source>
        <dbReference type="Proteomes" id="UP000095706"/>
    </source>
</evidence>
<dbReference type="Pfam" id="PF00282">
    <property type="entry name" value="Pyridoxal_deC"/>
    <property type="match status" value="1"/>
</dbReference>
<dbReference type="InterPro" id="IPR015421">
    <property type="entry name" value="PyrdxlP-dep_Trfase_major"/>
</dbReference>
<sequence length="470" mass="51673">MMRKETIKGHTLPVLQCDKQYGGLLEQVSQYAFDYINTIYQKPPFPDEKAIQELNVFDEELPFDGVDAFAVIKQLHEIGSPATTAEIGGRFFGFVNGGLFPVAHAAEWLADTWNQNSALYVMSPVTSKLEMICELWIVQLLRLEPQTAMGLVTGSSNAIICALAAARNELLNRQGYSISEKGFRNAPPLHVLISEEAHSSVKAALSVLGFGTDEIEMLATDELGRIKIETVPKLDKNTLLILQAGNVNGGSFDPIDKLCDMARAAGAWVHIDGAFGLWAAASKKYRVLTKGIEKADSWSVDAHKTLNAGYDCGIVLCRHRNALVSALQANGSYIAYGTQRDGMLYTTEMSRRARAIPLWAVLKTLGSSGVENLVDTLCGHTEYFAEQLKKVGYTLVNPPVFNQFMIACETEEQTAQILRIVQNSGICWCSGSQWKGKNIIRISVCSHMTTKNDIDISVAVFKAAYEEVFS</sequence>
<evidence type="ECO:0000256" key="6">
    <source>
        <dbReference type="PIRSR" id="PIRSR602129-50"/>
    </source>
</evidence>
<proteinExistence type="inferred from homology"/>
<dbReference type="SUPFAM" id="SSF53383">
    <property type="entry name" value="PLP-dependent transferases"/>
    <property type="match status" value="1"/>
</dbReference>
<dbReference type="RefSeq" id="WP_207643434.1">
    <property type="nucleotide sequence ID" value="NZ_CAXSRP010000011.1"/>
</dbReference>
<dbReference type="PANTHER" id="PTHR11999:SF70">
    <property type="entry name" value="MIP05841P"/>
    <property type="match status" value="1"/>
</dbReference>
<dbReference type="Gene3D" id="3.90.1150.10">
    <property type="entry name" value="Aspartate Aminotransferase, domain 1"/>
    <property type="match status" value="1"/>
</dbReference>
<evidence type="ECO:0000256" key="7">
    <source>
        <dbReference type="RuleBase" id="RU000382"/>
    </source>
</evidence>
<organism evidence="8 9">
    <name type="scientific">Fusicatenibacter saccharivorans</name>
    <dbReference type="NCBI Taxonomy" id="1150298"/>
    <lineage>
        <taxon>Bacteria</taxon>
        <taxon>Bacillati</taxon>
        <taxon>Bacillota</taxon>
        <taxon>Clostridia</taxon>
        <taxon>Lachnospirales</taxon>
        <taxon>Lachnospiraceae</taxon>
        <taxon>Fusicatenibacter</taxon>
    </lineage>
</organism>
<keyword evidence="5 7" id="KW-0456">Lyase</keyword>
<dbReference type="GO" id="GO:0004058">
    <property type="term" value="F:aromatic-L-amino-acid decarboxylase activity"/>
    <property type="evidence" value="ECO:0007669"/>
    <property type="project" value="UniProtKB-ARBA"/>
</dbReference>
<dbReference type="AlphaFoldDB" id="A0A174GTC2"/>
<reference evidence="8 9" key="1">
    <citation type="submission" date="2015-09" db="EMBL/GenBank/DDBJ databases">
        <authorList>
            <consortium name="Pathogen Informatics"/>
        </authorList>
    </citation>
    <scope>NUCLEOTIDE SEQUENCE [LARGE SCALE GENOMIC DNA]</scope>
    <source>
        <strain evidence="8 9">2789STDY5608849</strain>
    </source>
</reference>
<dbReference type="InterPro" id="IPR015424">
    <property type="entry name" value="PyrdxlP-dep_Trfase"/>
</dbReference>
<dbReference type="InterPro" id="IPR015422">
    <property type="entry name" value="PyrdxlP-dep_Trfase_small"/>
</dbReference>
<dbReference type="GO" id="GO:0019752">
    <property type="term" value="P:carboxylic acid metabolic process"/>
    <property type="evidence" value="ECO:0007669"/>
    <property type="project" value="InterPro"/>
</dbReference>
<dbReference type="InterPro" id="IPR002129">
    <property type="entry name" value="PyrdxlP-dep_de-COase"/>
</dbReference>
<comment type="similarity">
    <text evidence="2 7">Belongs to the group II decarboxylase family.</text>
</comment>
<evidence type="ECO:0000256" key="1">
    <source>
        <dbReference type="ARBA" id="ARBA00001933"/>
    </source>
</evidence>
<dbReference type="GO" id="GO:0033983">
    <property type="term" value="F:diaminobutyrate decarboxylase activity"/>
    <property type="evidence" value="ECO:0007669"/>
    <property type="project" value="UniProtKB-EC"/>
</dbReference>
<feature type="modified residue" description="N6-(pyridoxal phosphate)lysine" evidence="6">
    <location>
        <position position="304"/>
    </location>
</feature>
<dbReference type="GO" id="GO:0030170">
    <property type="term" value="F:pyridoxal phosphate binding"/>
    <property type="evidence" value="ECO:0007669"/>
    <property type="project" value="InterPro"/>
</dbReference>
<keyword evidence="3" id="KW-0210">Decarboxylase</keyword>
<keyword evidence="4 6" id="KW-0663">Pyridoxal phosphate</keyword>
<name>A0A174GTC2_9FIRM</name>
<evidence type="ECO:0000256" key="4">
    <source>
        <dbReference type="ARBA" id="ARBA00022898"/>
    </source>
</evidence>
<dbReference type="Gene3D" id="3.40.640.10">
    <property type="entry name" value="Type I PLP-dependent aspartate aminotransferase-like (Major domain)"/>
    <property type="match status" value="1"/>
</dbReference>
<evidence type="ECO:0000256" key="3">
    <source>
        <dbReference type="ARBA" id="ARBA00022793"/>
    </source>
</evidence>
<protein>
    <submittedName>
        <fullName evidence="8">L-2,4-diaminobutyrate decarboxylase</fullName>
        <ecNumber evidence="8">4.1.1.86</ecNumber>
    </submittedName>
</protein>
<evidence type="ECO:0000256" key="2">
    <source>
        <dbReference type="ARBA" id="ARBA00009533"/>
    </source>
</evidence>
<evidence type="ECO:0000313" key="8">
    <source>
        <dbReference type="EMBL" id="CUO65932.1"/>
    </source>
</evidence>
<comment type="cofactor">
    <cofactor evidence="1 6 7">
        <name>pyridoxal 5'-phosphate</name>
        <dbReference type="ChEBI" id="CHEBI:597326"/>
    </cofactor>
</comment>
<dbReference type="EMBL" id="CYYV01000012">
    <property type="protein sequence ID" value="CUO65932.1"/>
    <property type="molecule type" value="Genomic_DNA"/>
</dbReference>
<dbReference type="Proteomes" id="UP000095706">
    <property type="component" value="Unassembled WGS sequence"/>
</dbReference>